<name>A0A165SYL6_9AGAM</name>
<sequence length="234" mass="27123">MNRRYDSDSLIKLYRRSLRRYDIQVNFVHQQQVLRIYASSSVYLLERFTCEIIHPQRRYCLQVSSHGQPYSRRRFFSLVAQQCDQHMVASSRVSPLRRSSSNSRRNAPLAQTSHLAPLTICSCPRIQAQSHQARVAPRRRRDGMTVSGSKCVKFVGANLCQDGSTDLQQATFRHERVFEIVSRIPRGIKTHFHTRQQFVTTQVFKTAKACGTCILCPNIRTELHVDLELYIILI</sequence>
<evidence type="ECO:0000313" key="3">
    <source>
        <dbReference type="Proteomes" id="UP000076761"/>
    </source>
</evidence>
<dbReference type="AlphaFoldDB" id="A0A165SYL6"/>
<evidence type="ECO:0000313" key="2">
    <source>
        <dbReference type="EMBL" id="KZT25865.1"/>
    </source>
</evidence>
<keyword evidence="3" id="KW-1185">Reference proteome</keyword>
<dbReference type="InParanoid" id="A0A165SYL6"/>
<dbReference type="Proteomes" id="UP000076761">
    <property type="component" value="Unassembled WGS sequence"/>
</dbReference>
<accession>A0A165SYL6</accession>
<evidence type="ECO:0000256" key="1">
    <source>
        <dbReference type="SAM" id="MobiDB-lite"/>
    </source>
</evidence>
<organism evidence="2 3">
    <name type="scientific">Neolentinus lepideus HHB14362 ss-1</name>
    <dbReference type="NCBI Taxonomy" id="1314782"/>
    <lineage>
        <taxon>Eukaryota</taxon>
        <taxon>Fungi</taxon>
        <taxon>Dikarya</taxon>
        <taxon>Basidiomycota</taxon>
        <taxon>Agaricomycotina</taxon>
        <taxon>Agaricomycetes</taxon>
        <taxon>Gloeophyllales</taxon>
        <taxon>Gloeophyllaceae</taxon>
        <taxon>Neolentinus</taxon>
    </lineage>
</organism>
<proteinExistence type="predicted"/>
<gene>
    <name evidence="2" type="ORF">NEOLEDRAFT_281022</name>
</gene>
<feature type="region of interest" description="Disordered" evidence="1">
    <location>
        <begin position="90"/>
        <end position="109"/>
    </location>
</feature>
<dbReference type="EMBL" id="KV425569">
    <property type="protein sequence ID" value="KZT25865.1"/>
    <property type="molecule type" value="Genomic_DNA"/>
</dbReference>
<protein>
    <submittedName>
        <fullName evidence="2">Uncharacterized protein</fullName>
    </submittedName>
</protein>
<reference evidence="2 3" key="1">
    <citation type="journal article" date="2016" name="Mol. Biol. Evol.">
        <title>Comparative Genomics of Early-Diverging Mushroom-Forming Fungi Provides Insights into the Origins of Lignocellulose Decay Capabilities.</title>
        <authorList>
            <person name="Nagy L.G."/>
            <person name="Riley R."/>
            <person name="Tritt A."/>
            <person name="Adam C."/>
            <person name="Daum C."/>
            <person name="Floudas D."/>
            <person name="Sun H."/>
            <person name="Yadav J.S."/>
            <person name="Pangilinan J."/>
            <person name="Larsson K.H."/>
            <person name="Matsuura K."/>
            <person name="Barry K."/>
            <person name="Labutti K."/>
            <person name="Kuo R."/>
            <person name="Ohm R.A."/>
            <person name="Bhattacharya S.S."/>
            <person name="Shirouzu T."/>
            <person name="Yoshinaga Y."/>
            <person name="Martin F.M."/>
            <person name="Grigoriev I.V."/>
            <person name="Hibbett D.S."/>
        </authorList>
    </citation>
    <scope>NUCLEOTIDE SEQUENCE [LARGE SCALE GENOMIC DNA]</scope>
    <source>
        <strain evidence="2 3">HHB14362 ss-1</strain>
    </source>
</reference>